<evidence type="ECO:0000259" key="2">
    <source>
        <dbReference type="SMART" id="SM00014"/>
    </source>
</evidence>
<keyword evidence="1" id="KW-0812">Transmembrane</keyword>
<feature type="transmembrane region" description="Helical" evidence="1">
    <location>
        <begin position="108"/>
        <end position="129"/>
    </location>
</feature>
<feature type="transmembrane region" description="Helical" evidence="1">
    <location>
        <begin position="149"/>
        <end position="167"/>
    </location>
</feature>
<dbReference type="InterPro" id="IPR036938">
    <property type="entry name" value="PAP2/HPO_sf"/>
</dbReference>
<accession>A0A6N9T669</accession>
<dbReference type="InterPro" id="IPR000326">
    <property type="entry name" value="PAP2/HPO"/>
</dbReference>
<dbReference type="PANTHER" id="PTHR14969:SF13">
    <property type="entry name" value="AT30094P"/>
    <property type="match status" value="1"/>
</dbReference>
<protein>
    <submittedName>
        <fullName evidence="3">Phosphatase PAP2 family protein</fullName>
    </submittedName>
</protein>
<sequence length="251" mass="26864">MPSHLSRPQFLDLARREIGPLAALLVAAALVLSFGYLATEVLEGDTAGFDQAVVLAMRTSGNLADPIGPAWLEEMGRDVTALGSYAFLGFVFFSVLGYLVLIRKRSAALLMTAAVLGGAVLSTILKLGIDRARPDLVPHAARVFTASFPSGHATLSAVTFLTLGALLTRMHAERRIKVYFMALAVILTVAVGLSRLYLGVHYPTDVIAGWAVGAAWAILCWVAAVWLQQRGEVERPTASHPDLREAPEEAS</sequence>
<dbReference type="SUPFAM" id="SSF48317">
    <property type="entry name" value="Acid phosphatase/Vanadium-dependent haloperoxidase"/>
    <property type="match status" value="1"/>
</dbReference>
<feature type="transmembrane region" description="Helical" evidence="1">
    <location>
        <begin position="206"/>
        <end position="227"/>
    </location>
</feature>
<name>A0A6N9T669_9HYPH</name>
<keyword evidence="4" id="KW-1185">Reference proteome</keyword>
<evidence type="ECO:0000313" key="4">
    <source>
        <dbReference type="Proteomes" id="UP000469011"/>
    </source>
</evidence>
<reference evidence="3 4" key="1">
    <citation type="submission" date="2020-01" db="EMBL/GenBank/DDBJ databases">
        <title>Jiella pacifica sp. nov.</title>
        <authorList>
            <person name="Xue Z."/>
            <person name="Zhu S."/>
            <person name="Chen J."/>
            <person name="Yang J."/>
        </authorList>
    </citation>
    <scope>NUCLEOTIDE SEQUENCE [LARGE SCALE GENOMIC DNA]</scope>
    <source>
        <strain evidence="3 4">40Bstr34</strain>
    </source>
</reference>
<feature type="transmembrane region" description="Helical" evidence="1">
    <location>
        <begin position="179"/>
        <end position="200"/>
    </location>
</feature>
<dbReference type="EMBL" id="JAAAMG010000020">
    <property type="protein sequence ID" value="NDW06760.1"/>
    <property type="molecule type" value="Genomic_DNA"/>
</dbReference>
<feature type="domain" description="Phosphatidic acid phosphatase type 2/haloperoxidase" evidence="2">
    <location>
        <begin position="104"/>
        <end position="221"/>
    </location>
</feature>
<keyword evidence="1" id="KW-0472">Membrane</keyword>
<feature type="transmembrane region" description="Helical" evidence="1">
    <location>
        <begin position="21"/>
        <end position="39"/>
    </location>
</feature>
<feature type="transmembrane region" description="Helical" evidence="1">
    <location>
        <begin position="82"/>
        <end position="101"/>
    </location>
</feature>
<keyword evidence="1" id="KW-1133">Transmembrane helix</keyword>
<dbReference type="Gene3D" id="1.20.144.10">
    <property type="entry name" value="Phosphatidic acid phosphatase type 2/haloperoxidase"/>
    <property type="match status" value="1"/>
</dbReference>
<dbReference type="AlphaFoldDB" id="A0A6N9T669"/>
<dbReference type="RefSeq" id="WP_163465242.1">
    <property type="nucleotide sequence ID" value="NZ_JAAAMG010000020.1"/>
</dbReference>
<gene>
    <name evidence="3" type="ORF">GTK09_20285</name>
</gene>
<evidence type="ECO:0000313" key="3">
    <source>
        <dbReference type="EMBL" id="NDW06760.1"/>
    </source>
</evidence>
<dbReference type="PANTHER" id="PTHR14969">
    <property type="entry name" value="SPHINGOSINE-1-PHOSPHATE PHOSPHOHYDROLASE"/>
    <property type="match status" value="1"/>
</dbReference>
<dbReference type="SMART" id="SM00014">
    <property type="entry name" value="acidPPc"/>
    <property type="match status" value="1"/>
</dbReference>
<organism evidence="3 4">
    <name type="scientific">Jiella pacifica</name>
    <dbReference type="NCBI Taxonomy" id="2696469"/>
    <lineage>
        <taxon>Bacteria</taxon>
        <taxon>Pseudomonadati</taxon>
        <taxon>Pseudomonadota</taxon>
        <taxon>Alphaproteobacteria</taxon>
        <taxon>Hyphomicrobiales</taxon>
        <taxon>Aurantimonadaceae</taxon>
        <taxon>Jiella</taxon>
    </lineage>
</organism>
<dbReference type="Pfam" id="PF01569">
    <property type="entry name" value="PAP2"/>
    <property type="match status" value="1"/>
</dbReference>
<dbReference type="Proteomes" id="UP000469011">
    <property type="component" value="Unassembled WGS sequence"/>
</dbReference>
<dbReference type="CDD" id="cd03392">
    <property type="entry name" value="PAP2_like_2"/>
    <property type="match status" value="1"/>
</dbReference>
<proteinExistence type="predicted"/>
<evidence type="ECO:0000256" key="1">
    <source>
        <dbReference type="SAM" id="Phobius"/>
    </source>
</evidence>
<comment type="caution">
    <text evidence="3">The sequence shown here is derived from an EMBL/GenBank/DDBJ whole genome shotgun (WGS) entry which is preliminary data.</text>
</comment>